<keyword evidence="1 3" id="KW-0540">Nuclease</keyword>
<evidence type="ECO:0000313" key="4">
    <source>
        <dbReference type="Proteomes" id="UP000285278"/>
    </source>
</evidence>
<dbReference type="PANTHER" id="PTHR30231:SF41">
    <property type="entry name" value="DNA POLYMERASE III SUBUNIT EPSILON"/>
    <property type="match status" value="1"/>
</dbReference>
<evidence type="ECO:0000259" key="2">
    <source>
        <dbReference type="SMART" id="SM00479"/>
    </source>
</evidence>
<name>A0A418Q7G7_9CORY</name>
<dbReference type="Gene3D" id="3.30.420.10">
    <property type="entry name" value="Ribonuclease H-like superfamily/Ribonuclease H"/>
    <property type="match status" value="1"/>
</dbReference>
<evidence type="ECO:0000313" key="3">
    <source>
        <dbReference type="EMBL" id="RIX35244.1"/>
    </source>
</evidence>
<keyword evidence="4" id="KW-1185">Reference proteome</keyword>
<gene>
    <name evidence="3" type="ORF">D3M95_05110</name>
</gene>
<dbReference type="SUPFAM" id="SSF53098">
    <property type="entry name" value="Ribonuclease H-like"/>
    <property type="match status" value="1"/>
</dbReference>
<dbReference type="RefSeq" id="WP_119664612.1">
    <property type="nucleotide sequence ID" value="NZ_JAQPSN010000003.1"/>
</dbReference>
<dbReference type="SMART" id="SM00479">
    <property type="entry name" value="EXOIII"/>
    <property type="match status" value="1"/>
</dbReference>
<dbReference type="GO" id="GO:0003676">
    <property type="term" value="F:nucleic acid binding"/>
    <property type="evidence" value="ECO:0007669"/>
    <property type="project" value="InterPro"/>
</dbReference>
<comment type="caution">
    <text evidence="3">The sequence shown here is derived from an EMBL/GenBank/DDBJ whole genome shotgun (WGS) entry which is preliminary data.</text>
</comment>
<dbReference type="EMBL" id="QXJK01000004">
    <property type="protein sequence ID" value="RIX35244.1"/>
    <property type="molecule type" value="Genomic_DNA"/>
</dbReference>
<reference evidence="3 4" key="1">
    <citation type="submission" date="2018-09" db="EMBL/GenBank/DDBJ databases">
        <title>Optimization and identification of Corynebacterium falsenii FN1-14 from fish paste.</title>
        <authorList>
            <person name="Daroonpunt R."/>
            <person name="Tanasupawat S."/>
        </authorList>
    </citation>
    <scope>NUCLEOTIDE SEQUENCE [LARGE SCALE GENOMIC DNA]</scope>
    <source>
        <strain evidence="3 4">FN1-14</strain>
    </source>
</reference>
<dbReference type="GO" id="GO:0005829">
    <property type="term" value="C:cytosol"/>
    <property type="evidence" value="ECO:0007669"/>
    <property type="project" value="TreeGrafter"/>
</dbReference>
<sequence>MVVDVETTGLDPAQDRIIEIAALSVSQGLVDRSFHTLINPEISIPDEITDLTGLSDGHVAGSPAFRDVAVELHDFLTDGDAATPPPLIGHNVAFDLTFLHREFLRAEYEPHGGESQASEPHYETLPPYIPRLLCTAALSRVMIPRQAVGRYRLANVAAYLDTPHRPLHRAESDATATLEVLQRLSEMPTPSV</sequence>
<keyword evidence="1 3" id="KW-0269">Exonuclease</keyword>
<dbReference type="Proteomes" id="UP000285278">
    <property type="component" value="Unassembled WGS sequence"/>
</dbReference>
<dbReference type="AlphaFoldDB" id="A0A418Q7G7"/>
<dbReference type="InterPro" id="IPR036397">
    <property type="entry name" value="RNaseH_sf"/>
</dbReference>
<protein>
    <submittedName>
        <fullName evidence="3">3'-5' exonuclease</fullName>
    </submittedName>
</protein>
<evidence type="ECO:0000256" key="1">
    <source>
        <dbReference type="ARBA" id="ARBA00022839"/>
    </source>
</evidence>
<dbReference type="CDD" id="cd06127">
    <property type="entry name" value="DEDDh"/>
    <property type="match status" value="1"/>
</dbReference>
<proteinExistence type="predicted"/>
<feature type="domain" description="Exonuclease" evidence="2">
    <location>
        <begin position="1"/>
        <end position="190"/>
    </location>
</feature>
<organism evidence="3 4">
    <name type="scientific">Corynebacterium falsenii</name>
    <dbReference type="NCBI Taxonomy" id="108486"/>
    <lineage>
        <taxon>Bacteria</taxon>
        <taxon>Bacillati</taxon>
        <taxon>Actinomycetota</taxon>
        <taxon>Actinomycetes</taxon>
        <taxon>Mycobacteriales</taxon>
        <taxon>Corynebacteriaceae</taxon>
        <taxon>Corynebacterium</taxon>
    </lineage>
</organism>
<dbReference type="Pfam" id="PF00929">
    <property type="entry name" value="RNase_T"/>
    <property type="match status" value="1"/>
</dbReference>
<dbReference type="InterPro" id="IPR013520">
    <property type="entry name" value="Ribonucl_H"/>
</dbReference>
<dbReference type="InterPro" id="IPR012337">
    <property type="entry name" value="RNaseH-like_sf"/>
</dbReference>
<dbReference type="OrthoDB" id="9803913at2"/>
<dbReference type="PANTHER" id="PTHR30231">
    <property type="entry name" value="DNA POLYMERASE III SUBUNIT EPSILON"/>
    <property type="match status" value="1"/>
</dbReference>
<dbReference type="GO" id="GO:0045004">
    <property type="term" value="P:DNA replication proofreading"/>
    <property type="evidence" value="ECO:0007669"/>
    <property type="project" value="TreeGrafter"/>
</dbReference>
<dbReference type="FunFam" id="3.30.420.10:FF:000045">
    <property type="entry name" value="3'-5' exonuclease DinG"/>
    <property type="match status" value="1"/>
</dbReference>
<dbReference type="STRING" id="1451189.CFAL_04265"/>
<accession>A0A418Q7G7</accession>
<keyword evidence="1 3" id="KW-0378">Hydrolase</keyword>
<dbReference type="GO" id="GO:0008408">
    <property type="term" value="F:3'-5' exonuclease activity"/>
    <property type="evidence" value="ECO:0007669"/>
    <property type="project" value="TreeGrafter"/>
</dbReference>